<proteinExistence type="predicted"/>
<accession>I0IGE5</accession>
<evidence type="ECO:0000313" key="7">
    <source>
        <dbReference type="Proteomes" id="UP000007881"/>
    </source>
</evidence>
<feature type="region of interest" description="Disordered" evidence="3">
    <location>
        <begin position="271"/>
        <end position="311"/>
    </location>
</feature>
<keyword evidence="4" id="KW-1133">Transmembrane helix</keyword>
<feature type="domain" description="Flagellar M-ring N-terminal" evidence="5">
    <location>
        <begin position="47"/>
        <end position="211"/>
    </location>
</feature>
<dbReference type="InterPro" id="IPR045851">
    <property type="entry name" value="AMP-bd_C_sf"/>
</dbReference>
<dbReference type="Proteomes" id="UP000007881">
    <property type="component" value="Chromosome"/>
</dbReference>
<feature type="transmembrane region" description="Helical" evidence="4">
    <location>
        <begin position="446"/>
        <end position="468"/>
    </location>
</feature>
<evidence type="ECO:0000256" key="3">
    <source>
        <dbReference type="SAM" id="MobiDB-lite"/>
    </source>
</evidence>
<keyword evidence="2 4" id="KW-0472">Membrane</keyword>
<feature type="transmembrane region" description="Helical" evidence="4">
    <location>
        <begin position="24"/>
        <end position="45"/>
    </location>
</feature>
<evidence type="ECO:0000313" key="6">
    <source>
        <dbReference type="EMBL" id="BAM04333.1"/>
    </source>
</evidence>
<evidence type="ECO:0000256" key="4">
    <source>
        <dbReference type="SAM" id="Phobius"/>
    </source>
</evidence>
<dbReference type="KEGG" id="phm:PSMK_21740"/>
<evidence type="ECO:0000256" key="2">
    <source>
        <dbReference type="ARBA" id="ARBA00023136"/>
    </source>
</evidence>
<dbReference type="STRING" id="1142394.PSMK_21740"/>
<keyword evidence="4" id="KW-0812">Transmembrane</keyword>
<evidence type="ECO:0000256" key="1">
    <source>
        <dbReference type="ARBA" id="ARBA00004370"/>
    </source>
</evidence>
<dbReference type="Pfam" id="PF01514">
    <property type="entry name" value="YscJ_FliF"/>
    <property type="match status" value="1"/>
</dbReference>
<dbReference type="InterPro" id="IPR006182">
    <property type="entry name" value="FliF_N_dom"/>
</dbReference>
<organism evidence="6 7">
    <name type="scientific">Phycisphaera mikurensis (strain NBRC 102666 / KCTC 22515 / FYK2301M01)</name>
    <dbReference type="NCBI Taxonomy" id="1142394"/>
    <lineage>
        <taxon>Bacteria</taxon>
        <taxon>Pseudomonadati</taxon>
        <taxon>Planctomycetota</taxon>
        <taxon>Phycisphaerae</taxon>
        <taxon>Phycisphaerales</taxon>
        <taxon>Phycisphaeraceae</taxon>
        <taxon>Phycisphaera</taxon>
    </lineage>
</organism>
<dbReference type="InterPro" id="IPR043427">
    <property type="entry name" value="YscJ/FliF"/>
</dbReference>
<sequence>MEFVNRQFLVFRERLDGVPLSTKMLVGSLAIIAALVAMLSVLYAGQSTLQPLSQFSSGRTDEVVMKLASAGFETEVRGAQVFVKSGDFEGALALLAQDAMLDENAAGAFSGVVSSPWMTNAQNDREFLKAMMAYVGRVAGKMSGVKNAEVIIVPPRRTAFGSSHQRSSGSVTVEMKDGGAIPRKMQKALADLVASSITDLRPEDVKVIDANTGRSYEIAGEDDMVPSDLLELVNNLEGRHKARIHDLLGHIPGVVVAVNVAVNATQQEQVKSLSYRESQPLLRERNDESERRREPRSGAAGVRPNTQMSIDGGPAVLEVETEATTETEFMPLVPVEESTKRLAGHALERVNVTINVPRSWFVAVYRSTQAADAEATAPDEAELQPIIARELDRIREQIQPQVSTRVSGVEVPGTVVAKMIYDSGSFAVATAGGGAAGRAVEALGDAWAGSGTMVALSLAAVGLMLFLVKRASREEELPSVQELAGIPEDLELDASLIADAGGADSALEGHEISDEEVRSRRIAEQIGDLIMTNPDDAGSLLGRWVEADD</sequence>
<dbReference type="Gene3D" id="3.30.300.30">
    <property type="match status" value="1"/>
</dbReference>
<dbReference type="eggNOG" id="COG1766">
    <property type="taxonomic scope" value="Bacteria"/>
</dbReference>
<reference evidence="6 7" key="1">
    <citation type="submission" date="2012-02" db="EMBL/GenBank/DDBJ databases">
        <title>Complete genome sequence of Phycisphaera mikurensis NBRC 102666.</title>
        <authorList>
            <person name="Ankai A."/>
            <person name="Hosoyama A."/>
            <person name="Terui Y."/>
            <person name="Sekine M."/>
            <person name="Fukai R."/>
            <person name="Kato Y."/>
            <person name="Nakamura S."/>
            <person name="Yamada-Narita S."/>
            <person name="Kawakoshi A."/>
            <person name="Fukunaga Y."/>
            <person name="Yamazaki S."/>
            <person name="Fujita N."/>
        </authorList>
    </citation>
    <scope>NUCLEOTIDE SEQUENCE [LARGE SCALE GENOMIC DNA]</scope>
    <source>
        <strain evidence="7">NBRC 102666 / KCTC 22515 / FYK2301M01</strain>
    </source>
</reference>
<gene>
    <name evidence="6" type="primary">fliF</name>
    <name evidence="6" type="ordered locus">PSMK_21740</name>
</gene>
<dbReference type="AlphaFoldDB" id="I0IGE5"/>
<dbReference type="HOGENOM" id="CLU_495949_0_0_0"/>
<protein>
    <submittedName>
        <fullName evidence="6">Putative flagellar M-ring protein FliF</fullName>
    </submittedName>
</protein>
<keyword evidence="6" id="KW-0966">Cell projection</keyword>
<name>I0IGE5_PHYMF</name>
<feature type="compositionally biased region" description="Basic and acidic residues" evidence="3">
    <location>
        <begin position="282"/>
        <end position="296"/>
    </location>
</feature>
<dbReference type="OrthoDB" id="271163at2"/>
<keyword evidence="6" id="KW-0969">Cilium</keyword>
<evidence type="ECO:0000259" key="5">
    <source>
        <dbReference type="Pfam" id="PF01514"/>
    </source>
</evidence>
<dbReference type="GO" id="GO:0016020">
    <property type="term" value="C:membrane"/>
    <property type="evidence" value="ECO:0007669"/>
    <property type="project" value="UniProtKB-SubCell"/>
</dbReference>
<dbReference type="RefSeq" id="WP_014437551.1">
    <property type="nucleotide sequence ID" value="NC_017080.1"/>
</dbReference>
<dbReference type="EMBL" id="AP012338">
    <property type="protein sequence ID" value="BAM04333.1"/>
    <property type="molecule type" value="Genomic_DNA"/>
</dbReference>
<keyword evidence="7" id="KW-1185">Reference proteome</keyword>
<keyword evidence="6" id="KW-0282">Flagellum</keyword>
<dbReference type="PANTHER" id="PTHR30046">
    <property type="entry name" value="FLAGELLAR M-RING PROTEIN"/>
    <property type="match status" value="1"/>
</dbReference>
<dbReference type="PANTHER" id="PTHR30046:SF0">
    <property type="entry name" value="FLAGELLAR M-RING PROTEIN"/>
    <property type="match status" value="1"/>
</dbReference>
<comment type="subcellular location">
    <subcellularLocation>
        <location evidence="1">Membrane</location>
    </subcellularLocation>
</comment>